<feature type="chain" id="PRO_5019099964" description="Secreted protein" evidence="1">
    <location>
        <begin position="23"/>
        <end position="72"/>
    </location>
</feature>
<dbReference type="AlphaFoldDB" id="A0A426XAL5"/>
<dbReference type="Proteomes" id="UP000287651">
    <property type="component" value="Unassembled WGS sequence"/>
</dbReference>
<comment type="caution">
    <text evidence="2">The sequence shown here is derived from an EMBL/GenBank/DDBJ whole genome shotgun (WGS) entry which is preliminary data.</text>
</comment>
<accession>A0A426XAL5</accession>
<proteinExistence type="predicted"/>
<dbReference type="EMBL" id="AMZH03023556">
    <property type="protein sequence ID" value="RRT36480.1"/>
    <property type="molecule type" value="Genomic_DNA"/>
</dbReference>
<evidence type="ECO:0000313" key="2">
    <source>
        <dbReference type="EMBL" id="RRT36480.1"/>
    </source>
</evidence>
<reference evidence="2 3" key="1">
    <citation type="journal article" date="2014" name="Agronomy (Basel)">
        <title>A Draft Genome Sequence for Ensete ventricosum, the Drought-Tolerant Tree Against Hunger.</title>
        <authorList>
            <person name="Harrison J."/>
            <person name="Moore K.A."/>
            <person name="Paszkiewicz K."/>
            <person name="Jones T."/>
            <person name="Grant M."/>
            <person name="Ambacheew D."/>
            <person name="Muzemil S."/>
            <person name="Studholme D.J."/>
        </authorList>
    </citation>
    <scope>NUCLEOTIDE SEQUENCE [LARGE SCALE GENOMIC DNA]</scope>
</reference>
<evidence type="ECO:0008006" key="4">
    <source>
        <dbReference type="Google" id="ProtNLM"/>
    </source>
</evidence>
<evidence type="ECO:0000256" key="1">
    <source>
        <dbReference type="SAM" id="SignalP"/>
    </source>
</evidence>
<sequence>MVFEVGVQLVLSLVFLCDLCLQKVRVPTEYIVSCILLNVAPFLSRSSNLNQRVHNCWMLHPTFFGGEGGVSL</sequence>
<organism evidence="2 3">
    <name type="scientific">Ensete ventricosum</name>
    <name type="common">Abyssinian banana</name>
    <name type="synonym">Musa ensete</name>
    <dbReference type="NCBI Taxonomy" id="4639"/>
    <lineage>
        <taxon>Eukaryota</taxon>
        <taxon>Viridiplantae</taxon>
        <taxon>Streptophyta</taxon>
        <taxon>Embryophyta</taxon>
        <taxon>Tracheophyta</taxon>
        <taxon>Spermatophyta</taxon>
        <taxon>Magnoliopsida</taxon>
        <taxon>Liliopsida</taxon>
        <taxon>Zingiberales</taxon>
        <taxon>Musaceae</taxon>
        <taxon>Ensete</taxon>
    </lineage>
</organism>
<gene>
    <name evidence="2" type="ORF">B296_00059094</name>
</gene>
<protein>
    <recommendedName>
        <fullName evidence="4">Secreted protein</fullName>
    </recommendedName>
</protein>
<keyword evidence="1" id="KW-0732">Signal</keyword>
<name>A0A426XAL5_ENSVE</name>
<feature type="signal peptide" evidence="1">
    <location>
        <begin position="1"/>
        <end position="22"/>
    </location>
</feature>
<evidence type="ECO:0000313" key="3">
    <source>
        <dbReference type="Proteomes" id="UP000287651"/>
    </source>
</evidence>